<sequence>MYFSTAVERESLSSQKVNYNLNRQEDNEFYTPILPGLPDDVAKYCLALVPRFKFPVMGTVSKRWRSYIQSKEFITVRKLAGRLEEWLYILTGDSKGKEITGRSWDVWITQINYFLQCPDLQKLALVFFNTAIQLTKLLTLDALNNQQFDIAVLKPAFVDLGVEGVCRFALSKQPKFLPVPSAPFCFVSLVRSLVIAKLSSSAMPSNGLLSLFLLRRQQLKTVYHRGILDAHLIGICDASNAGGGPFSIAILEIKSLSTYFQRMESCFLCPRLRDEKRNKYVPYAIPCWEAWKGICIVFSQSLAHIVAVTDLMPYLMDVLDENLPKAAVTTNVRMGVTAITAICGSVLSDACIGRYRMVLYSTIICITGLSLLTFSASPKVSKNKSESTTTFRFALLLIALGKAGYSPMLKAFGADQLKSNAAEEDNKFTQRVNFWWCTGVNLGALAGIILLAIVESRQKWAIGYGVLAFTMFIAFWVFLCGKPDYTYVEPHGSILTRASHVFTAAFLNRNLDHPPDASLLYHGDNNNQLLPHTDDFRFLDKAAIIDSTYSTPEEQTMKWRLCTVTEVEETKLMIRMFPMWTTFLIYGLVKSLGYTFFLQQGSNMNRKFRNVKVPLPVLLIFTRYVSGQIIWLNRRLSKEHPRLRQVIDPKRQIGIGMLFAVFCCSTASSVEAKRLKVVKQYGLENKPKETLPISIFWLTPQFLLLGAMDGFTYPGIKGFFYDQVPNQ</sequence>
<dbReference type="SUPFAM" id="SSF103473">
    <property type="entry name" value="MFS general substrate transporter"/>
    <property type="match status" value="1"/>
</dbReference>
<evidence type="ECO:0000256" key="6">
    <source>
        <dbReference type="SAM" id="Phobius"/>
    </source>
</evidence>
<feature type="transmembrane region" description="Helical" evidence="6">
    <location>
        <begin position="577"/>
        <end position="598"/>
    </location>
</feature>
<evidence type="ECO:0000313" key="9">
    <source>
        <dbReference type="Proteomes" id="UP001419268"/>
    </source>
</evidence>
<evidence type="ECO:0000256" key="4">
    <source>
        <dbReference type="ARBA" id="ARBA00022989"/>
    </source>
</evidence>
<dbReference type="InterPro" id="IPR000109">
    <property type="entry name" value="POT_fam"/>
</dbReference>
<feature type="transmembrane region" description="Helical" evidence="6">
    <location>
        <begin position="691"/>
        <end position="708"/>
    </location>
</feature>
<dbReference type="CDD" id="cd22152">
    <property type="entry name" value="F-box_AtAFR-like"/>
    <property type="match status" value="1"/>
</dbReference>
<evidence type="ECO:0000256" key="1">
    <source>
        <dbReference type="ARBA" id="ARBA00004141"/>
    </source>
</evidence>
<evidence type="ECO:0000256" key="3">
    <source>
        <dbReference type="ARBA" id="ARBA00022692"/>
    </source>
</evidence>
<dbReference type="InterPro" id="IPR036259">
    <property type="entry name" value="MFS_trans_sf"/>
</dbReference>
<protein>
    <recommendedName>
        <fullName evidence="7">F-box domain-containing protein</fullName>
    </recommendedName>
</protein>
<dbReference type="Gene3D" id="1.20.1250.20">
    <property type="entry name" value="MFS general substrate transporter like domains"/>
    <property type="match status" value="1"/>
</dbReference>
<dbReference type="PANTHER" id="PTHR11654">
    <property type="entry name" value="OLIGOPEPTIDE TRANSPORTER-RELATED"/>
    <property type="match status" value="1"/>
</dbReference>
<feature type="transmembrane region" description="Helical" evidence="6">
    <location>
        <begin position="433"/>
        <end position="454"/>
    </location>
</feature>
<dbReference type="GO" id="GO:0016020">
    <property type="term" value="C:membrane"/>
    <property type="evidence" value="ECO:0007669"/>
    <property type="project" value="UniProtKB-SubCell"/>
</dbReference>
<dbReference type="Proteomes" id="UP001419268">
    <property type="component" value="Unassembled WGS sequence"/>
</dbReference>
<comment type="similarity">
    <text evidence="2">Belongs to the major facilitator superfamily. Proton-dependent oligopeptide transporter (POT/PTR) (TC 2.A.17) family.</text>
</comment>
<feature type="transmembrane region" description="Helical" evidence="6">
    <location>
        <begin position="389"/>
        <end position="413"/>
    </location>
</feature>
<dbReference type="InterPro" id="IPR001810">
    <property type="entry name" value="F-box_dom"/>
</dbReference>
<dbReference type="GO" id="GO:0022857">
    <property type="term" value="F:transmembrane transporter activity"/>
    <property type="evidence" value="ECO:0007669"/>
    <property type="project" value="InterPro"/>
</dbReference>
<reference evidence="8 9" key="1">
    <citation type="submission" date="2024-01" db="EMBL/GenBank/DDBJ databases">
        <title>Genome assemblies of Stephania.</title>
        <authorList>
            <person name="Yang L."/>
        </authorList>
    </citation>
    <scope>NUCLEOTIDE SEQUENCE [LARGE SCALE GENOMIC DNA]</scope>
    <source>
        <strain evidence="8">JXDWG</strain>
        <tissue evidence="8">Leaf</tissue>
    </source>
</reference>
<organism evidence="8 9">
    <name type="scientific">Stephania cephalantha</name>
    <dbReference type="NCBI Taxonomy" id="152367"/>
    <lineage>
        <taxon>Eukaryota</taxon>
        <taxon>Viridiplantae</taxon>
        <taxon>Streptophyta</taxon>
        <taxon>Embryophyta</taxon>
        <taxon>Tracheophyta</taxon>
        <taxon>Spermatophyta</taxon>
        <taxon>Magnoliopsida</taxon>
        <taxon>Ranunculales</taxon>
        <taxon>Menispermaceae</taxon>
        <taxon>Menispermoideae</taxon>
        <taxon>Cissampelideae</taxon>
        <taxon>Stephania</taxon>
    </lineage>
</organism>
<evidence type="ECO:0000256" key="5">
    <source>
        <dbReference type="ARBA" id="ARBA00023136"/>
    </source>
</evidence>
<comment type="caution">
    <text evidence="8">The sequence shown here is derived from an EMBL/GenBank/DDBJ whole genome shotgun (WGS) entry which is preliminary data.</text>
</comment>
<evidence type="ECO:0000259" key="7">
    <source>
        <dbReference type="Pfam" id="PF00646"/>
    </source>
</evidence>
<evidence type="ECO:0000256" key="2">
    <source>
        <dbReference type="ARBA" id="ARBA00005982"/>
    </source>
</evidence>
<name>A0AAP0NVK0_9MAGN</name>
<keyword evidence="4 6" id="KW-1133">Transmembrane helix</keyword>
<evidence type="ECO:0000313" key="8">
    <source>
        <dbReference type="EMBL" id="KAK9120069.1"/>
    </source>
</evidence>
<feature type="transmembrane region" description="Helical" evidence="6">
    <location>
        <begin position="357"/>
        <end position="377"/>
    </location>
</feature>
<feature type="transmembrane region" description="Helical" evidence="6">
    <location>
        <begin position="610"/>
        <end position="632"/>
    </location>
</feature>
<keyword evidence="9" id="KW-1185">Reference proteome</keyword>
<gene>
    <name evidence="8" type="ORF">Scep_018162</name>
</gene>
<keyword evidence="3 6" id="KW-0812">Transmembrane</keyword>
<feature type="transmembrane region" description="Helical" evidence="6">
    <location>
        <begin position="461"/>
        <end position="479"/>
    </location>
</feature>
<accession>A0AAP0NVK0</accession>
<feature type="transmembrane region" description="Helical" evidence="6">
    <location>
        <begin position="652"/>
        <end position="670"/>
    </location>
</feature>
<proteinExistence type="inferred from homology"/>
<keyword evidence="5 6" id="KW-0472">Membrane</keyword>
<dbReference type="Pfam" id="PF00646">
    <property type="entry name" value="F-box"/>
    <property type="match status" value="1"/>
</dbReference>
<comment type="subcellular location">
    <subcellularLocation>
        <location evidence="1">Membrane</location>
        <topology evidence="1">Multi-pass membrane protein</topology>
    </subcellularLocation>
</comment>
<feature type="domain" description="F-box" evidence="7">
    <location>
        <begin position="35"/>
        <end position="73"/>
    </location>
</feature>
<dbReference type="EMBL" id="JBBNAG010000007">
    <property type="protein sequence ID" value="KAK9120069.1"/>
    <property type="molecule type" value="Genomic_DNA"/>
</dbReference>
<dbReference type="AlphaFoldDB" id="A0AAP0NVK0"/>
<dbReference type="Pfam" id="PF00854">
    <property type="entry name" value="PTR2"/>
    <property type="match status" value="1"/>
</dbReference>